<organism evidence="1 2">
    <name type="scientific">Brucella intermedia 229E</name>
    <dbReference type="NCBI Taxonomy" id="1337887"/>
    <lineage>
        <taxon>Bacteria</taxon>
        <taxon>Pseudomonadati</taxon>
        <taxon>Pseudomonadota</taxon>
        <taxon>Alphaproteobacteria</taxon>
        <taxon>Hyphomicrobiales</taxon>
        <taxon>Brucellaceae</taxon>
        <taxon>Brucella/Ochrobactrum group</taxon>
        <taxon>Brucella</taxon>
    </lineage>
</organism>
<gene>
    <name evidence="1" type="ORF">Q644_20840</name>
</gene>
<dbReference type="Proteomes" id="UP000016842">
    <property type="component" value="Unassembled WGS sequence"/>
</dbReference>
<evidence type="ECO:0000313" key="2">
    <source>
        <dbReference type="Proteomes" id="UP000016842"/>
    </source>
</evidence>
<dbReference type="EMBL" id="ASXJ01000152">
    <property type="protein sequence ID" value="ERM01589.1"/>
    <property type="molecule type" value="Genomic_DNA"/>
</dbReference>
<dbReference type="PATRIC" id="fig|1337887.3.peg.2837"/>
<proteinExistence type="predicted"/>
<name>U4VA99_9HYPH</name>
<protein>
    <submittedName>
        <fullName evidence="1">Uncharacterized protein</fullName>
    </submittedName>
</protein>
<comment type="caution">
    <text evidence="1">The sequence shown here is derived from an EMBL/GenBank/DDBJ whole genome shotgun (WGS) entry which is preliminary data.</text>
</comment>
<dbReference type="AlphaFoldDB" id="U4VA99"/>
<accession>U4VA99</accession>
<sequence>MVLVPSDTMPTYDPSQPDPRLREFVRMLARQAARQFVEAEQERAARECLRK</sequence>
<evidence type="ECO:0000313" key="1">
    <source>
        <dbReference type="EMBL" id="ERM01589.1"/>
    </source>
</evidence>
<reference evidence="1 2" key="1">
    <citation type="journal article" date="2014" name="FEMS Microbiol. Lett.">
        <title>Genome sequencing analysis reveals virulence-related gene content of Ochrobactrum intermedium strain 229E, a urease-positive strain isolated from the human gastric niche.</title>
        <authorList>
            <person name="Kulkarni G.J."/>
            <person name="Shetty S."/>
            <person name="Dharne M.S."/>
            <person name="Shouche Y.S."/>
        </authorList>
    </citation>
    <scope>NUCLEOTIDE SEQUENCE [LARGE SCALE GENOMIC DNA]</scope>
    <source>
        <strain evidence="1 2">229E</strain>
    </source>
</reference>